<evidence type="ECO:0000313" key="2">
    <source>
        <dbReference type="Proteomes" id="UP000233350"/>
    </source>
</evidence>
<gene>
    <name evidence="1" type="ORF">BCM31_06985</name>
</gene>
<dbReference type="EMBL" id="MBPK01000022">
    <property type="protein sequence ID" value="PKT81405.1"/>
    <property type="molecule type" value="Genomic_DNA"/>
</dbReference>
<evidence type="ECO:0000313" key="1">
    <source>
        <dbReference type="EMBL" id="PKT81405.1"/>
    </source>
</evidence>
<keyword evidence="2" id="KW-1185">Reference proteome</keyword>
<dbReference type="Proteomes" id="UP000233350">
    <property type="component" value="Unassembled WGS sequence"/>
</dbReference>
<dbReference type="STRING" id="556267.HWAG_01036"/>
<dbReference type="GeneID" id="97290290"/>
<dbReference type="RefSeq" id="WP_006802732.1">
    <property type="nucleotide sequence ID" value="NZ_CABKOI010000020.1"/>
</dbReference>
<organism evidence="1 2">
    <name type="scientific">Helicobacter winghamensis</name>
    <dbReference type="NCBI Taxonomy" id="157268"/>
    <lineage>
        <taxon>Bacteria</taxon>
        <taxon>Pseudomonadati</taxon>
        <taxon>Campylobacterota</taxon>
        <taxon>Epsilonproteobacteria</taxon>
        <taxon>Campylobacterales</taxon>
        <taxon>Helicobacteraceae</taxon>
        <taxon>Helicobacter</taxon>
    </lineage>
</organism>
<sequence>MHGRIVRYLNSNGKGVVINASKMLFDFNKETWHDKKVMPMVGMYVEFRCNEIHQITDCKVSKFQEFGGNTMISESDFWHHDTDEELLTLQSNARDAIVQKIYKNTDYTKITEIPLTIKLIETLKSYFHQEFLAISFLNDLPISNEEILFDYAHLKRFGVKALDNLLFNDKTIAKDDFIEELSVMTRLDSAFMDFSRYSNANLKQIFQDFFLSKQCHYQALVVAVNNAKDSQSLAQKRINSLRSDILLFERRIQANLDLDKNTLKLEKARKELEEALKNERYYGELFIYLLDIKERFEAHYLKSFSELYQKVYIRIHKKVKSGLDICITILDNKIYKKSINSIAFSKNFFKIQENDRVPNIIYFVEQYMEHLNKDRLNEKDALTYHYIDKLCKANRKHFLIISTNEKRAMEIKMKILGQNKFNIVKTAYKNTIYFALINEICFECIYIDPENIWKSPNELIRETKALKINANAKFALLPSSVKENRFGFTE</sequence>
<accession>A0A2N3PJP4</accession>
<proteinExistence type="predicted"/>
<dbReference type="AlphaFoldDB" id="A0A2N3PJP4"/>
<name>A0A2N3PJP4_9HELI</name>
<protein>
    <submittedName>
        <fullName evidence="1">Uncharacterized protein</fullName>
    </submittedName>
</protein>
<comment type="caution">
    <text evidence="1">The sequence shown here is derived from an EMBL/GenBank/DDBJ whole genome shotgun (WGS) entry which is preliminary data.</text>
</comment>
<reference evidence="1 2" key="1">
    <citation type="submission" date="2016-07" db="EMBL/GenBank/DDBJ databases">
        <title>Detection of Helicobacter winghamensis from caecal content of red fox (Vulpes vulpes).</title>
        <authorList>
            <person name="Zanoni R.G."/>
            <person name="Florio D."/>
            <person name="Caffara M."/>
            <person name="Renzi M."/>
            <person name="Parisi A."/>
            <person name="Pasquali F."/>
            <person name="Manfreda G."/>
        </authorList>
    </citation>
    <scope>NUCLEOTIDE SEQUENCE [LARGE SCALE GENOMIC DNA]</scope>
    <source>
        <strain evidence="1 2">295_13</strain>
    </source>
</reference>
<dbReference type="OrthoDB" id="5327741at2"/>